<organism evidence="13 14">
    <name type="scientific">Paenacidovorax caeni</name>
    <dbReference type="NCBI Taxonomy" id="343013"/>
    <lineage>
        <taxon>Bacteria</taxon>
        <taxon>Pseudomonadati</taxon>
        <taxon>Pseudomonadota</taxon>
        <taxon>Betaproteobacteria</taxon>
        <taxon>Burkholderiales</taxon>
        <taxon>Comamonadaceae</taxon>
        <taxon>Paenacidovorax</taxon>
    </lineage>
</organism>
<keyword evidence="7 11" id="KW-1133">Transmembrane helix</keyword>
<dbReference type="Proteomes" id="UP000183656">
    <property type="component" value="Unassembled WGS sequence"/>
</dbReference>
<dbReference type="Pfam" id="PF12019">
    <property type="entry name" value="GspH"/>
    <property type="match status" value="1"/>
</dbReference>
<dbReference type="Pfam" id="PF07963">
    <property type="entry name" value="N_methyl"/>
    <property type="match status" value="1"/>
</dbReference>
<accession>A0A1I7GNC9</accession>
<keyword evidence="5" id="KW-0997">Cell inner membrane</keyword>
<keyword evidence="4" id="KW-0488">Methylation</keyword>
<dbReference type="InterPro" id="IPR012902">
    <property type="entry name" value="N_methyl_site"/>
</dbReference>
<evidence type="ECO:0000256" key="10">
    <source>
        <dbReference type="ARBA" id="ARBA00030775"/>
    </source>
</evidence>
<comment type="subcellular location">
    <subcellularLocation>
        <location evidence="1">Cell inner membrane</location>
        <topology evidence="1">Single-pass membrane protein</topology>
    </subcellularLocation>
</comment>
<dbReference type="SUPFAM" id="SSF54523">
    <property type="entry name" value="Pili subunits"/>
    <property type="match status" value="1"/>
</dbReference>
<evidence type="ECO:0000259" key="12">
    <source>
        <dbReference type="Pfam" id="PF12019"/>
    </source>
</evidence>
<keyword evidence="14" id="KW-1185">Reference proteome</keyword>
<evidence type="ECO:0000256" key="9">
    <source>
        <dbReference type="ARBA" id="ARBA00025772"/>
    </source>
</evidence>
<evidence type="ECO:0000256" key="5">
    <source>
        <dbReference type="ARBA" id="ARBA00022519"/>
    </source>
</evidence>
<sequence length="148" mass="16134">MRRESGFTLVELLVVFAIMALVVGLVPMAFERMRDSAQYRDTLRSMMSEMRVARSRALATRSETRFVVDLSQRSYGVAGDQGHSLPESLAMRATVAGIEVQGQEAAIRFFPDGGATGGSIEVVRPSGTGARIQVDWLSGRITQEALLP</sequence>
<dbReference type="Gene3D" id="3.30.700.10">
    <property type="entry name" value="Glycoprotein, Type 4 Pilin"/>
    <property type="match status" value="1"/>
</dbReference>
<dbReference type="EMBL" id="FPBX01000006">
    <property type="protein sequence ID" value="SFU49940.1"/>
    <property type="molecule type" value="Genomic_DNA"/>
</dbReference>
<evidence type="ECO:0000256" key="6">
    <source>
        <dbReference type="ARBA" id="ARBA00022692"/>
    </source>
</evidence>
<evidence type="ECO:0000313" key="14">
    <source>
        <dbReference type="Proteomes" id="UP000183656"/>
    </source>
</evidence>
<dbReference type="GO" id="GO:0015628">
    <property type="term" value="P:protein secretion by the type II secretion system"/>
    <property type="evidence" value="ECO:0007669"/>
    <property type="project" value="InterPro"/>
</dbReference>
<dbReference type="InterPro" id="IPR045584">
    <property type="entry name" value="Pilin-like"/>
</dbReference>
<dbReference type="GO" id="GO:0005886">
    <property type="term" value="C:plasma membrane"/>
    <property type="evidence" value="ECO:0007669"/>
    <property type="project" value="UniProtKB-SubCell"/>
</dbReference>
<feature type="transmembrane region" description="Helical" evidence="11">
    <location>
        <begin position="12"/>
        <end position="30"/>
    </location>
</feature>
<dbReference type="GO" id="GO:0015627">
    <property type="term" value="C:type II protein secretion system complex"/>
    <property type="evidence" value="ECO:0007669"/>
    <property type="project" value="InterPro"/>
</dbReference>
<gene>
    <name evidence="13" type="ORF">SAMN04489707_100656</name>
</gene>
<dbReference type="RefSeq" id="WP_054256317.1">
    <property type="nucleotide sequence ID" value="NZ_CYIG01000016.1"/>
</dbReference>
<dbReference type="AlphaFoldDB" id="A0A1I7GNC9"/>
<reference evidence="13 14" key="1">
    <citation type="submission" date="2016-10" db="EMBL/GenBank/DDBJ databases">
        <authorList>
            <person name="de Groot N.N."/>
        </authorList>
    </citation>
    <scope>NUCLEOTIDE SEQUENCE [LARGE SCALE GENOMIC DNA]</scope>
    <source>
        <strain evidence="13 14">R-24608</strain>
    </source>
</reference>
<evidence type="ECO:0000256" key="1">
    <source>
        <dbReference type="ARBA" id="ARBA00004377"/>
    </source>
</evidence>
<keyword evidence="3" id="KW-1003">Cell membrane</keyword>
<name>A0A1I7GNC9_9BURK</name>
<evidence type="ECO:0000256" key="3">
    <source>
        <dbReference type="ARBA" id="ARBA00022475"/>
    </source>
</evidence>
<dbReference type="OrthoDB" id="8481584at2"/>
<keyword evidence="8 11" id="KW-0472">Membrane</keyword>
<keyword evidence="6 11" id="KW-0812">Transmembrane</keyword>
<evidence type="ECO:0000256" key="2">
    <source>
        <dbReference type="ARBA" id="ARBA00021549"/>
    </source>
</evidence>
<evidence type="ECO:0000256" key="11">
    <source>
        <dbReference type="SAM" id="Phobius"/>
    </source>
</evidence>
<feature type="domain" description="General secretion pathway GspH" evidence="12">
    <location>
        <begin position="44"/>
        <end position="136"/>
    </location>
</feature>
<dbReference type="InterPro" id="IPR022346">
    <property type="entry name" value="T2SS_GspH"/>
</dbReference>
<protein>
    <recommendedName>
        <fullName evidence="2">Type II secretion system protein H</fullName>
    </recommendedName>
    <alternativeName>
        <fullName evidence="10">General secretion pathway protein H</fullName>
    </alternativeName>
</protein>
<evidence type="ECO:0000313" key="13">
    <source>
        <dbReference type="EMBL" id="SFU49940.1"/>
    </source>
</evidence>
<dbReference type="PROSITE" id="PS00409">
    <property type="entry name" value="PROKAR_NTER_METHYL"/>
    <property type="match status" value="1"/>
</dbReference>
<comment type="similarity">
    <text evidence="9">Belongs to the GSP H family.</text>
</comment>
<evidence type="ECO:0000256" key="4">
    <source>
        <dbReference type="ARBA" id="ARBA00022481"/>
    </source>
</evidence>
<dbReference type="NCBIfam" id="TIGR02532">
    <property type="entry name" value="IV_pilin_GFxxxE"/>
    <property type="match status" value="1"/>
</dbReference>
<evidence type="ECO:0000256" key="8">
    <source>
        <dbReference type="ARBA" id="ARBA00023136"/>
    </source>
</evidence>
<dbReference type="STRING" id="343013.SAMN04489707_100656"/>
<evidence type="ECO:0000256" key="7">
    <source>
        <dbReference type="ARBA" id="ARBA00022989"/>
    </source>
</evidence>
<proteinExistence type="inferred from homology"/>